<comment type="similarity">
    <text evidence="5">Belongs to the zinc-containing alcohol dehydrogenase family.</text>
</comment>
<evidence type="ECO:0000256" key="4">
    <source>
        <dbReference type="ARBA" id="ARBA00023002"/>
    </source>
</evidence>
<organism evidence="8 9">
    <name type="scientific">Candidatus Parvarchaeum acidophilus ARMAN-5</name>
    <dbReference type="NCBI Taxonomy" id="662762"/>
    <lineage>
        <taxon>Archaea</taxon>
        <taxon>Candidatus Parvarchaeota</taxon>
        <taxon>Candidatus Parvarchaeum</taxon>
    </lineage>
</organism>
<evidence type="ECO:0000313" key="9">
    <source>
        <dbReference type="Proteomes" id="UP000009376"/>
    </source>
</evidence>
<evidence type="ECO:0000256" key="2">
    <source>
        <dbReference type="ARBA" id="ARBA00022723"/>
    </source>
</evidence>
<dbReference type="PANTHER" id="PTHR42813:SF2">
    <property type="entry name" value="DEHYDROGENASE, ZINC-CONTAINING, PUTATIVE (AFU_ORTHOLOGUE AFUA_2G02810)-RELATED"/>
    <property type="match status" value="1"/>
</dbReference>
<dbReference type="Gene3D" id="3.90.180.10">
    <property type="entry name" value="Medium-chain alcohol dehydrogenases, catalytic domain"/>
    <property type="match status" value="1"/>
</dbReference>
<name>D6GV68_PARA5</name>
<keyword evidence="3 5" id="KW-0862">Zinc</keyword>
<dbReference type="Pfam" id="PF08240">
    <property type="entry name" value="ADH_N"/>
    <property type="match status" value="1"/>
</dbReference>
<accession>D6GV68</accession>
<dbReference type="InterPro" id="IPR013154">
    <property type="entry name" value="ADH-like_N"/>
</dbReference>
<dbReference type="InterPro" id="IPR002328">
    <property type="entry name" value="ADH_Zn_CS"/>
</dbReference>
<reference evidence="8 9" key="1">
    <citation type="journal article" date="2010" name="Proc. Natl. Acad. Sci. U.S.A.">
        <title>Enigmatic, ultrasmall, uncultivated Archaea.</title>
        <authorList>
            <person name="Baker B.J."/>
            <person name="Comolli L.R."/>
            <person name="Dick G.J."/>
            <person name="Hauser L.J."/>
            <person name="Hyatt D."/>
            <person name="Dill B.D."/>
            <person name="Land M.L."/>
            <person name="Verberkmoes N.C."/>
            <person name="Hettich R.L."/>
            <person name="Banfield J.F."/>
        </authorList>
    </citation>
    <scope>NUCLEOTIDE SEQUENCE [LARGE SCALE GENOMIC DNA]</scope>
</reference>
<evidence type="ECO:0000259" key="6">
    <source>
        <dbReference type="Pfam" id="PF00107"/>
    </source>
</evidence>
<dbReference type="PROSITE" id="PS00059">
    <property type="entry name" value="ADH_ZINC"/>
    <property type="match status" value="1"/>
</dbReference>
<proteinExistence type="inferred from homology"/>
<feature type="domain" description="Alcohol dehydrogenase-like N-terminal" evidence="7">
    <location>
        <begin position="26"/>
        <end position="127"/>
    </location>
</feature>
<keyword evidence="2 5" id="KW-0479">Metal-binding</keyword>
<dbReference type="Gene3D" id="3.40.50.720">
    <property type="entry name" value="NAD(P)-binding Rossmann-like Domain"/>
    <property type="match status" value="1"/>
</dbReference>
<dbReference type="InterPro" id="IPR036291">
    <property type="entry name" value="NAD(P)-bd_dom_sf"/>
</dbReference>
<evidence type="ECO:0000259" key="7">
    <source>
        <dbReference type="Pfam" id="PF08240"/>
    </source>
</evidence>
<dbReference type="Proteomes" id="UP000009376">
    <property type="component" value="Unassembled WGS sequence"/>
</dbReference>
<feature type="domain" description="Alcohol dehydrogenase-like C-terminal" evidence="6">
    <location>
        <begin position="178"/>
        <end position="302"/>
    </location>
</feature>
<dbReference type="SUPFAM" id="SSF51735">
    <property type="entry name" value="NAD(P)-binding Rossmann-fold domains"/>
    <property type="match status" value="1"/>
</dbReference>
<evidence type="ECO:0000256" key="1">
    <source>
        <dbReference type="ARBA" id="ARBA00001947"/>
    </source>
</evidence>
<keyword evidence="4" id="KW-0560">Oxidoreductase</keyword>
<gene>
    <name evidence="8" type="ORF">BJBARM5_0374</name>
</gene>
<protein>
    <submittedName>
        <fullName evidence="8">Alcohol dehydrogenase GroES domain protein</fullName>
    </submittedName>
</protein>
<dbReference type="AlphaFoldDB" id="D6GV68"/>
<evidence type="ECO:0000256" key="3">
    <source>
        <dbReference type="ARBA" id="ARBA00022833"/>
    </source>
</evidence>
<sequence length="348" mass="37237">MKAAIFNGKGNVKLGERPDPKIQLQTDAIVRVVRSCVCGSDLWYYRGLSSHASGPIGHEFIGIVKEIGENVKNLEKGDFIISPFTFNDGSCPNCVRGWTGNCEHGGSFGNNGIDGGQGEFVRVPFADTTLVKVNGRDFSEEKLKSLLTLSDVLCTGYHAAVSANVTKGSTVVVVGDGAVGLCGVISSKRLGANRIIVMSRNPSRQRLAKEFGATDIIEERGPEAVKKVMEFTHGEGADATLECVGTYESMNAAFGSARVGSIVGSVGVPHGVEVPINNVIFKNVGLRGGIAPARHYIPELIDDVINGKINSGKVFDFQTDLNGIEEAYKVMDERKAIKSYIIVSDLQQ</sequence>
<dbReference type="InterPro" id="IPR011032">
    <property type="entry name" value="GroES-like_sf"/>
</dbReference>
<dbReference type="Pfam" id="PF00107">
    <property type="entry name" value="ADH_zinc_N"/>
    <property type="match status" value="1"/>
</dbReference>
<dbReference type="InterPro" id="IPR013149">
    <property type="entry name" value="ADH-like_C"/>
</dbReference>
<evidence type="ECO:0000256" key="5">
    <source>
        <dbReference type="RuleBase" id="RU361277"/>
    </source>
</evidence>
<dbReference type="GO" id="GO:0016491">
    <property type="term" value="F:oxidoreductase activity"/>
    <property type="evidence" value="ECO:0007669"/>
    <property type="project" value="UniProtKB-KW"/>
</dbReference>
<dbReference type="SUPFAM" id="SSF50129">
    <property type="entry name" value="GroES-like"/>
    <property type="match status" value="1"/>
</dbReference>
<comment type="cofactor">
    <cofactor evidence="1 5">
        <name>Zn(2+)</name>
        <dbReference type="ChEBI" id="CHEBI:29105"/>
    </cofactor>
</comment>
<evidence type="ECO:0000313" key="8">
    <source>
        <dbReference type="EMBL" id="EFD92869.1"/>
    </source>
</evidence>
<dbReference type="EMBL" id="GG745551">
    <property type="protein sequence ID" value="EFD92869.1"/>
    <property type="molecule type" value="Genomic_DNA"/>
</dbReference>
<dbReference type="PANTHER" id="PTHR42813">
    <property type="entry name" value="ZINC-TYPE ALCOHOL DEHYDROGENASE-LIKE"/>
    <property type="match status" value="1"/>
</dbReference>
<dbReference type="GO" id="GO:0008270">
    <property type="term" value="F:zinc ion binding"/>
    <property type="evidence" value="ECO:0007669"/>
    <property type="project" value="InterPro"/>
</dbReference>